<dbReference type="GO" id="GO:0007009">
    <property type="term" value="P:plasma membrane organization"/>
    <property type="evidence" value="ECO:0007669"/>
    <property type="project" value="TreeGrafter"/>
</dbReference>
<protein>
    <submittedName>
        <fullName evidence="6">Uncharacterized protein</fullName>
    </submittedName>
</protein>
<keyword evidence="7" id="KW-1185">Reference proteome</keyword>
<accession>A0A3S5CUT5</accession>
<evidence type="ECO:0000256" key="5">
    <source>
        <dbReference type="ARBA" id="ARBA00023136"/>
    </source>
</evidence>
<evidence type="ECO:0000256" key="4">
    <source>
        <dbReference type="ARBA" id="ARBA00022989"/>
    </source>
</evidence>
<evidence type="ECO:0000313" key="6">
    <source>
        <dbReference type="EMBL" id="VEL39368.1"/>
    </source>
</evidence>
<keyword evidence="5" id="KW-0472">Membrane</keyword>
<organism evidence="6 7">
    <name type="scientific">Protopolystoma xenopodis</name>
    <dbReference type="NCBI Taxonomy" id="117903"/>
    <lineage>
        <taxon>Eukaryota</taxon>
        <taxon>Metazoa</taxon>
        <taxon>Spiralia</taxon>
        <taxon>Lophotrochozoa</taxon>
        <taxon>Platyhelminthes</taxon>
        <taxon>Monogenea</taxon>
        <taxon>Polyopisthocotylea</taxon>
        <taxon>Polystomatidea</taxon>
        <taxon>Polystomatidae</taxon>
        <taxon>Protopolystoma</taxon>
    </lineage>
</organism>
<dbReference type="PANTHER" id="PTHR12546:SF33">
    <property type="entry name" value="SPERM VESICLE FUSION PROTEIN FER-1"/>
    <property type="match status" value="1"/>
</dbReference>
<dbReference type="InterPro" id="IPR037721">
    <property type="entry name" value="Ferlin"/>
</dbReference>
<comment type="subcellular location">
    <subcellularLocation>
        <location evidence="1">Membrane</location>
    </subcellularLocation>
</comment>
<evidence type="ECO:0000256" key="1">
    <source>
        <dbReference type="ARBA" id="ARBA00004370"/>
    </source>
</evidence>
<name>A0A3S5CUT5_9PLAT</name>
<keyword evidence="3" id="KW-0677">Repeat</keyword>
<dbReference type="AlphaFoldDB" id="A0A3S5CUT5"/>
<dbReference type="EMBL" id="CAAALY010261037">
    <property type="protein sequence ID" value="VEL39368.1"/>
    <property type="molecule type" value="Genomic_DNA"/>
</dbReference>
<keyword evidence="4" id="KW-1133">Transmembrane helix</keyword>
<dbReference type="OrthoDB" id="10059618at2759"/>
<sequence>MRRRKYLLHCAFHSATLIGETDGPVEFEVSIGNYGNKLDGSVKPSSSTTQPTNAVYDGTYYHFLPWSESKPCTVVESHWEDISYRLGAVNMLLKMADRLVRRKV</sequence>
<evidence type="ECO:0000313" key="7">
    <source>
        <dbReference type="Proteomes" id="UP000784294"/>
    </source>
</evidence>
<dbReference type="PANTHER" id="PTHR12546">
    <property type="entry name" value="FER-1-LIKE"/>
    <property type="match status" value="1"/>
</dbReference>
<evidence type="ECO:0000256" key="3">
    <source>
        <dbReference type="ARBA" id="ARBA00022737"/>
    </source>
</evidence>
<dbReference type="GO" id="GO:0016020">
    <property type="term" value="C:membrane"/>
    <property type="evidence" value="ECO:0007669"/>
    <property type="project" value="UniProtKB-SubCell"/>
</dbReference>
<comment type="caution">
    <text evidence="6">The sequence shown here is derived from an EMBL/GenBank/DDBJ whole genome shotgun (WGS) entry which is preliminary data.</text>
</comment>
<evidence type="ECO:0000256" key="2">
    <source>
        <dbReference type="ARBA" id="ARBA00022692"/>
    </source>
</evidence>
<dbReference type="Proteomes" id="UP000784294">
    <property type="component" value="Unassembled WGS sequence"/>
</dbReference>
<dbReference type="GO" id="GO:0061025">
    <property type="term" value="P:membrane fusion"/>
    <property type="evidence" value="ECO:0007669"/>
    <property type="project" value="TreeGrafter"/>
</dbReference>
<gene>
    <name evidence="6" type="ORF">PXEA_LOCUS32808</name>
</gene>
<proteinExistence type="predicted"/>
<reference evidence="6" key="1">
    <citation type="submission" date="2018-11" db="EMBL/GenBank/DDBJ databases">
        <authorList>
            <consortium name="Pathogen Informatics"/>
        </authorList>
    </citation>
    <scope>NUCLEOTIDE SEQUENCE</scope>
</reference>
<keyword evidence="2" id="KW-0812">Transmembrane</keyword>